<protein>
    <submittedName>
        <fullName evidence="3">Glutaredoxin</fullName>
    </submittedName>
</protein>
<evidence type="ECO:0000313" key="2">
    <source>
        <dbReference type="Proteomes" id="UP000887569"/>
    </source>
</evidence>
<keyword evidence="1" id="KW-0812">Transmembrane</keyword>
<name>A0A915BLW0_PARUN</name>
<proteinExistence type="predicted"/>
<organism evidence="2 3">
    <name type="scientific">Parascaris univalens</name>
    <name type="common">Nematode worm</name>
    <dbReference type="NCBI Taxonomy" id="6257"/>
    <lineage>
        <taxon>Eukaryota</taxon>
        <taxon>Metazoa</taxon>
        <taxon>Ecdysozoa</taxon>
        <taxon>Nematoda</taxon>
        <taxon>Chromadorea</taxon>
        <taxon>Rhabditida</taxon>
        <taxon>Spirurina</taxon>
        <taxon>Ascaridomorpha</taxon>
        <taxon>Ascaridoidea</taxon>
        <taxon>Ascarididae</taxon>
        <taxon>Parascaris</taxon>
    </lineage>
</organism>
<keyword evidence="1" id="KW-1133">Transmembrane helix</keyword>
<dbReference type="AlphaFoldDB" id="A0A915BLW0"/>
<reference evidence="3" key="1">
    <citation type="submission" date="2022-11" db="UniProtKB">
        <authorList>
            <consortium name="WormBaseParasite"/>
        </authorList>
    </citation>
    <scope>IDENTIFICATION</scope>
</reference>
<dbReference type="Proteomes" id="UP000887569">
    <property type="component" value="Unplaced"/>
</dbReference>
<evidence type="ECO:0000313" key="3">
    <source>
        <dbReference type="WBParaSite" id="PgR046_g054_t03"/>
    </source>
</evidence>
<keyword evidence="2" id="KW-1185">Reference proteome</keyword>
<sequence length="199" mass="22851">VGARCSVRSPSRNAAQNCNMKGFFAHYVWWFSAALGCKHLIVFAVFLSFTVFCACKLLKMFPNPLWGSFNLNIYQEGFTAIARQEVRNRDRDERLQVWQLCGFCRAKRTLMSSPARIENVLASFISQRNGLTFVRSWIRYSANCTTNSSHSVTLALKPSKFPKFPWNLASRPLRLSYCLRFVFSISMLYLTSTGILRCK</sequence>
<keyword evidence="1" id="KW-0472">Membrane</keyword>
<accession>A0A915BLW0</accession>
<dbReference type="WBParaSite" id="PgR046_g054_t03">
    <property type="protein sequence ID" value="PgR046_g054_t03"/>
    <property type="gene ID" value="PgR046_g054"/>
</dbReference>
<evidence type="ECO:0000256" key="1">
    <source>
        <dbReference type="SAM" id="Phobius"/>
    </source>
</evidence>
<feature type="transmembrane region" description="Helical" evidence="1">
    <location>
        <begin position="29"/>
        <end position="55"/>
    </location>
</feature>